<dbReference type="OrthoDB" id="853716at2"/>
<accession>A0A1I2XSX8</accession>
<name>A0A1I2XSX8_9BACT</name>
<evidence type="ECO:0000313" key="1">
    <source>
        <dbReference type="EMBL" id="SFH16475.1"/>
    </source>
</evidence>
<evidence type="ECO:0000313" key="2">
    <source>
        <dbReference type="Proteomes" id="UP000198724"/>
    </source>
</evidence>
<protein>
    <submittedName>
        <fullName evidence="1">Uncharacterized protein</fullName>
    </submittedName>
</protein>
<sequence length="125" mass="13432">MPVIKNIPCLSKQFVLLFSLFWAFLLCGQGSQAYALGAPESQVSSRGETLSETSDTSELSMGDLQLAEDATTSSGSVKPQQAEVFGNFTAFRAPTDEKIPPYAARAPGQSFLNRIFPTTIQPNAP</sequence>
<proteinExistence type="predicted"/>
<dbReference type="AlphaFoldDB" id="A0A1I2XSX8"/>
<organism evidence="1 2">
    <name type="scientific">Pontibacter chinhatensis</name>
    <dbReference type="NCBI Taxonomy" id="1436961"/>
    <lineage>
        <taxon>Bacteria</taxon>
        <taxon>Pseudomonadati</taxon>
        <taxon>Bacteroidota</taxon>
        <taxon>Cytophagia</taxon>
        <taxon>Cytophagales</taxon>
        <taxon>Hymenobacteraceae</taxon>
        <taxon>Pontibacter</taxon>
    </lineage>
</organism>
<dbReference type="EMBL" id="FOOT01000006">
    <property type="protein sequence ID" value="SFH16475.1"/>
    <property type="molecule type" value="Genomic_DNA"/>
</dbReference>
<dbReference type="STRING" id="1436961.SAMN05421739_106218"/>
<reference evidence="2" key="1">
    <citation type="submission" date="2016-10" db="EMBL/GenBank/DDBJ databases">
        <authorList>
            <person name="Varghese N."/>
            <person name="Submissions S."/>
        </authorList>
    </citation>
    <scope>NUCLEOTIDE SEQUENCE [LARGE SCALE GENOMIC DNA]</scope>
    <source>
        <strain evidence="2">LP51</strain>
    </source>
</reference>
<keyword evidence="2" id="KW-1185">Reference proteome</keyword>
<gene>
    <name evidence="1" type="ORF">SAMN05421739_106218</name>
</gene>
<dbReference type="RefSeq" id="WP_092104261.1">
    <property type="nucleotide sequence ID" value="NZ_FOOT01000006.1"/>
</dbReference>
<dbReference type="Proteomes" id="UP000198724">
    <property type="component" value="Unassembled WGS sequence"/>
</dbReference>